<dbReference type="EMBL" id="JAUSUF010000010">
    <property type="protein sequence ID" value="MDQ0150568.1"/>
    <property type="molecule type" value="Genomic_DNA"/>
</dbReference>
<organism evidence="1 2">
    <name type="scientific">Eubacterium multiforme</name>
    <dbReference type="NCBI Taxonomy" id="83339"/>
    <lineage>
        <taxon>Bacteria</taxon>
        <taxon>Bacillati</taxon>
        <taxon>Bacillota</taxon>
        <taxon>Clostridia</taxon>
        <taxon>Eubacteriales</taxon>
        <taxon>Eubacteriaceae</taxon>
        <taxon>Eubacterium</taxon>
    </lineage>
</organism>
<reference evidence="1 2" key="1">
    <citation type="submission" date="2023-07" db="EMBL/GenBank/DDBJ databases">
        <title>Genomic Encyclopedia of Type Strains, Phase IV (KMG-IV): sequencing the most valuable type-strain genomes for metagenomic binning, comparative biology and taxonomic classification.</title>
        <authorList>
            <person name="Goeker M."/>
        </authorList>
    </citation>
    <scope>NUCLEOTIDE SEQUENCE [LARGE SCALE GENOMIC DNA]</scope>
    <source>
        <strain evidence="1 2">DSM 20694</strain>
    </source>
</reference>
<accession>A0ABT9UW88</accession>
<dbReference type="Proteomes" id="UP001228504">
    <property type="component" value="Unassembled WGS sequence"/>
</dbReference>
<protein>
    <submittedName>
        <fullName evidence="1">Uncharacterized protein</fullName>
    </submittedName>
</protein>
<comment type="caution">
    <text evidence="1">The sequence shown here is derived from an EMBL/GenBank/DDBJ whole genome shotgun (WGS) entry which is preliminary data.</text>
</comment>
<name>A0ABT9UW88_9FIRM</name>
<evidence type="ECO:0000313" key="1">
    <source>
        <dbReference type="EMBL" id="MDQ0150568.1"/>
    </source>
</evidence>
<sequence>MTTDISKPSLVYSYAPIFKDYVSQTQLQINIIWNDYDEVKVIEKCLEDIFNSNVSDSKFKTYKYITFKATRSGGGTLFREDLQMFENSVIFIIKYKGDR</sequence>
<keyword evidence="2" id="KW-1185">Reference proteome</keyword>
<proteinExistence type="predicted"/>
<evidence type="ECO:0000313" key="2">
    <source>
        <dbReference type="Proteomes" id="UP001228504"/>
    </source>
</evidence>
<gene>
    <name evidence="1" type="ORF">J2S18_002516</name>
</gene>
<dbReference type="RefSeq" id="WP_307487297.1">
    <property type="nucleotide sequence ID" value="NZ_JAUSUF010000010.1"/>
</dbReference>